<dbReference type="InterPro" id="IPR036770">
    <property type="entry name" value="Ankyrin_rpt-contain_sf"/>
</dbReference>
<feature type="repeat" description="ANK" evidence="3">
    <location>
        <begin position="202"/>
        <end position="234"/>
    </location>
</feature>
<accession>A0AAV4FQA2</accession>
<dbReference type="PANTHER" id="PTHR24173">
    <property type="entry name" value="ANKYRIN REPEAT CONTAINING"/>
    <property type="match status" value="1"/>
</dbReference>
<dbReference type="SMART" id="SM00248">
    <property type="entry name" value="ANK"/>
    <property type="match status" value="6"/>
</dbReference>
<protein>
    <submittedName>
        <fullName evidence="4">Ankyrin repeat and SOCS box protein 3</fullName>
    </submittedName>
</protein>
<evidence type="ECO:0000313" key="5">
    <source>
        <dbReference type="Proteomes" id="UP000762676"/>
    </source>
</evidence>
<evidence type="ECO:0000313" key="4">
    <source>
        <dbReference type="EMBL" id="GFR75652.1"/>
    </source>
</evidence>
<proteinExistence type="predicted"/>
<keyword evidence="5" id="KW-1185">Reference proteome</keyword>
<dbReference type="SUPFAM" id="SSF48403">
    <property type="entry name" value="Ankyrin repeat"/>
    <property type="match status" value="1"/>
</dbReference>
<dbReference type="PROSITE" id="PS50088">
    <property type="entry name" value="ANK_REPEAT"/>
    <property type="match status" value="3"/>
</dbReference>
<dbReference type="Pfam" id="PF12796">
    <property type="entry name" value="Ank_2"/>
    <property type="match status" value="1"/>
</dbReference>
<gene>
    <name evidence="4" type="ORF">ElyMa_003925700</name>
</gene>
<dbReference type="PANTHER" id="PTHR24173:SF74">
    <property type="entry name" value="ANKYRIN REPEAT DOMAIN-CONTAINING PROTEIN 16"/>
    <property type="match status" value="1"/>
</dbReference>
<name>A0AAV4FQA2_9GAST</name>
<keyword evidence="2 3" id="KW-0040">ANK repeat</keyword>
<dbReference type="AlphaFoldDB" id="A0AAV4FQA2"/>
<dbReference type="Pfam" id="PF13637">
    <property type="entry name" value="Ank_4"/>
    <property type="match status" value="1"/>
</dbReference>
<dbReference type="EMBL" id="BMAT01007975">
    <property type="protein sequence ID" value="GFR75652.1"/>
    <property type="molecule type" value="Genomic_DNA"/>
</dbReference>
<dbReference type="Gene3D" id="1.25.40.20">
    <property type="entry name" value="Ankyrin repeat-containing domain"/>
    <property type="match status" value="2"/>
</dbReference>
<dbReference type="InterPro" id="IPR002110">
    <property type="entry name" value="Ankyrin_rpt"/>
</dbReference>
<dbReference type="Proteomes" id="UP000762676">
    <property type="component" value="Unassembled WGS sequence"/>
</dbReference>
<sequence>MDVCELSDAIDELDVDKVKLLVPSMQSLIHLDNSVRYPPILECVMPEPIYEDYDDDEDSRRCEILKILVQHGADVNAQVKIQSWDEAYYDIRLSHYIEGSTPAMFAARWGYLKCLRFLTENGADLNMTSGSKLTALLMAVEARREKCVDYLTKHVPSLLLDHMDLGGDTALMLAASSVGENGLLNIRHLLAAGAKLEVENDRGYTPLTIAVEKKNIEAVRLLVDNGAQINTVRDDGETPLTVALYSGNPTIVMNLLSSGSDPTLSCKILERFHEDVAMGCNTVVQALVTNSYPPLDFQVTVLREDDDDETVFRYLDEMPISPLAMALIFDKLDIVRYFIANRFFTRFDILQLCWNPSLRRVLHHFNSTQSIEILDFLSRRPQSLFTLSLVAISTALSQEFVRLGVNMYSRHGGRDKWLFRPTFRERVNSLGLPPALKRTLLRQTPSSRICCQSWEDLPLF</sequence>
<keyword evidence="1" id="KW-0677">Repeat</keyword>
<evidence type="ECO:0000256" key="2">
    <source>
        <dbReference type="ARBA" id="ARBA00023043"/>
    </source>
</evidence>
<dbReference type="PROSITE" id="PS50297">
    <property type="entry name" value="ANK_REP_REGION"/>
    <property type="match status" value="3"/>
</dbReference>
<comment type="caution">
    <text evidence="4">The sequence shown here is derived from an EMBL/GenBank/DDBJ whole genome shotgun (WGS) entry which is preliminary data.</text>
</comment>
<organism evidence="4 5">
    <name type="scientific">Elysia marginata</name>
    <dbReference type="NCBI Taxonomy" id="1093978"/>
    <lineage>
        <taxon>Eukaryota</taxon>
        <taxon>Metazoa</taxon>
        <taxon>Spiralia</taxon>
        <taxon>Lophotrochozoa</taxon>
        <taxon>Mollusca</taxon>
        <taxon>Gastropoda</taxon>
        <taxon>Heterobranchia</taxon>
        <taxon>Euthyneura</taxon>
        <taxon>Panpulmonata</taxon>
        <taxon>Sacoglossa</taxon>
        <taxon>Placobranchoidea</taxon>
        <taxon>Plakobranchidae</taxon>
        <taxon>Elysia</taxon>
    </lineage>
</organism>
<evidence type="ECO:0000256" key="3">
    <source>
        <dbReference type="PROSITE-ProRule" id="PRU00023"/>
    </source>
</evidence>
<reference evidence="4 5" key="1">
    <citation type="journal article" date="2021" name="Elife">
        <title>Chloroplast acquisition without the gene transfer in kleptoplastic sea slugs, Plakobranchus ocellatus.</title>
        <authorList>
            <person name="Maeda T."/>
            <person name="Takahashi S."/>
            <person name="Yoshida T."/>
            <person name="Shimamura S."/>
            <person name="Takaki Y."/>
            <person name="Nagai Y."/>
            <person name="Toyoda A."/>
            <person name="Suzuki Y."/>
            <person name="Arimoto A."/>
            <person name="Ishii H."/>
            <person name="Satoh N."/>
            <person name="Nishiyama T."/>
            <person name="Hasebe M."/>
            <person name="Maruyama T."/>
            <person name="Minagawa J."/>
            <person name="Obokata J."/>
            <person name="Shigenobu S."/>
        </authorList>
    </citation>
    <scope>NUCLEOTIDE SEQUENCE [LARGE SCALE GENOMIC DNA]</scope>
</reference>
<evidence type="ECO:0000256" key="1">
    <source>
        <dbReference type="ARBA" id="ARBA00022737"/>
    </source>
</evidence>
<feature type="repeat" description="ANK" evidence="3">
    <location>
        <begin position="235"/>
        <end position="267"/>
    </location>
</feature>
<feature type="repeat" description="ANK" evidence="3">
    <location>
        <begin position="98"/>
        <end position="130"/>
    </location>
</feature>